<dbReference type="PANTHER" id="PTHR11091">
    <property type="entry name" value="OXIDOREDUCTASE-RELATED"/>
    <property type="match status" value="1"/>
</dbReference>
<dbReference type="InterPro" id="IPR036111">
    <property type="entry name" value="Mal/L-sulfo/L-lacto_DH-like_sf"/>
</dbReference>
<dbReference type="InterPro" id="IPR003767">
    <property type="entry name" value="Malate/L-lactate_DH-like"/>
</dbReference>
<comment type="similarity">
    <text evidence="1">Belongs to the LDH2/MDH2 oxidoreductase family.</text>
</comment>
<accession>A0A9X1Y8S2</accession>
<dbReference type="PANTHER" id="PTHR11091:SF0">
    <property type="entry name" value="MALATE DEHYDROGENASE"/>
    <property type="match status" value="1"/>
</dbReference>
<dbReference type="RefSeq" id="WP_248668346.1">
    <property type="nucleotide sequence ID" value="NZ_JALPRX010000078.1"/>
</dbReference>
<dbReference type="InterPro" id="IPR043143">
    <property type="entry name" value="Mal/L-sulf/L-lact_DH-like_NADP"/>
</dbReference>
<dbReference type="GO" id="GO:0016491">
    <property type="term" value="F:oxidoreductase activity"/>
    <property type="evidence" value="ECO:0007669"/>
    <property type="project" value="UniProtKB-KW"/>
</dbReference>
<proteinExistence type="inferred from homology"/>
<gene>
    <name evidence="3" type="ORF">M0638_17775</name>
</gene>
<dbReference type="InterPro" id="IPR043144">
    <property type="entry name" value="Mal/L-sulf/L-lact_DH-like_ah"/>
</dbReference>
<evidence type="ECO:0000256" key="2">
    <source>
        <dbReference type="ARBA" id="ARBA00023002"/>
    </source>
</evidence>
<keyword evidence="4" id="KW-1185">Reference proteome</keyword>
<dbReference type="AlphaFoldDB" id="A0A9X1Y8S2"/>
<comment type="caution">
    <text evidence="3">The sequence shown here is derived from an EMBL/GenBank/DDBJ whole genome shotgun (WGS) entry which is preliminary data.</text>
</comment>
<sequence length="355" mass="36428">MSAASEPAARHDRDALVRFAAALFAAAGMEAGKAATVADILVEADMMGHDTHGLGLAARYLDEIAAGHLATTGEPGVVSDRGACVAWDGRRLPGPWLVTKAIDLALERVGQYGMVAVAIGNAHHMACLAAYPRRVAERGLVLTMATSAPGVATVAPFGGTRGALSPAPIAAGFPTGGTPGGDPVLIDISGSITTNNMAARLAREGRRYDRPWLMDAEGNATDDPNVLTQGGTVLPAGGLDHGQKGYGWGLLSEALSQGMSGLGRAEKPAGMTNAAFIQVFDPAAFGGLDAFTRQTATITANCLASPPRAGGGKVRLPGQSGLRKREQALREGVALRAGILDSLRPWAEKLGVPMP</sequence>
<reference evidence="3" key="1">
    <citation type="submission" date="2022-04" db="EMBL/GenBank/DDBJ databases">
        <title>Roseomonas acroporae sp. nov., isolated from coral Acropora digitifera.</title>
        <authorList>
            <person name="Sun H."/>
        </authorList>
    </citation>
    <scope>NUCLEOTIDE SEQUENCE</scope>
    <source>
        <strain evidence="3">NAR14</strain>
    </source>
</reference>
<dbReference type="Gene3D" id="3.30.1370.60">
    <property type="entry name" value="Hypothetical oxidoreductase yiak, domain 2"/>
    <property type="match status" value="1"/>
</dbReference>
<dbReference type="SUPFAM" id="SSF89733">
    <property type="entry name" value="L-sulfolactate dehydrogenase-like"/>
    <property type="match status" value="1"/>
</dbReference>
<dbReference type="Pfam" id="PF02615">
    <property type="entry name" value="Ldh_2"/>
    <property type="match status" value="1"/>
</dbReference>
<evidence type="ECO:0000313" key="4">
    <source>
        <dbReference type="Proteomes" id="UP001139516"/>
    </source>
</evidence>
<evidence type="ECO:0000256" key="1">
    <source>
        <dbReference type="ARBA" id="ARBA00006056"/>
    </source>
</evidence>
<name>A0A9X1Y8S2_9PROT</name>
<keyword evidence="2" id="KW-0560">Oxidoreductase</keyword>
<protein>
    <submittedName>
        <fullName evidence="3">Ldh family oxidoreductase</fullName>
    </submittedName>
</protein>
<organism evidence="3 4">
    <name type="scientific">Roseomonas acroporae</name>
    <dbReference type="NCBI Taxonomy" id="2937791"/>
    <lineage>
        <taxon>Bacteria</taxon>
        <taxon>Pseudomonadati</taxon>
        <taxon>Pseudomonadota</taxon>
        <taxon>Alphaproteobacteria</taxon>
        <taxon>Acetobacterales</taxon>
        <taxon>Roseomonadaceae</taxon>
        <taxon>Roseomonas</taxon>
    </lineage>
</organism>
<dbReference type="Proteomes" id="UP001139516">
    <property type="component" value="Unassembled WGS sequence"/>
</dbReference>
<evidence type="ECO:0000313" key="3">
    <source>
        <dbReference type="EMBL" id="MCK8786229.1"/>
    </source>
</evidence>
<dbReference type="EMBL" id="JALPRX010000078">
    <property type="protein sequence ID" value="MCK8786229.1"/>
    <property type="molecule type" value="Genomic_DNA"/>
</dbReference>
<dbReference type="Gene3D" id="1.10.1530.10">
    <property type="match status" value="1"/>
</dbReference>